<evidence type="ECO:0000259" key="2">
    <source>
        <dbReference type="Pfam" id="PF00144"/>
    </source>
</evidence>
<dbReference type="Pfam" id="PF00144">
    <property type="entry name" value="Beta-lactamase"/>
    <property type="match status" value="1"/>
</dbReference>
<accession>A0ABV5IL33</accession>
<evidence type="ECO:0000313" key="3">
    <source>
        <dbReference type="EMBL" id="MFB9205236.1"/>
    </source>
</evidence>
<dbReference type="InterPro" id="IPR050789">
    <property type="entry name" value="Diverse_Enzym_Activities"/>
</dbReference>
<dbReference type="PANTHER" id="PTHR43283">
    <property type="entry name" value="BETA-LACTAMASE-RELATED"/>
    <property type="match status" value="1"/>
</dbReference>
<dbReference type="EMBL" id="JBHMEI010000027">
    <property type="protein sequence ID" value="MFB9205236.1"/>
    <property type="molecule type" value="Genomic_DNA"/>
</dbReference>
<keyword evidence="1 3" id="KW-0378">Hydrolase</keyword>
<protein>
    <submittedName>
        <fullName evidence="3">Serine hydrolase domain-containing protein</fullName>
        <ecNumber evidence="3">3.-.-.-</ecNumber>
    </submittedName>
</protein>
<keyword evidence="4" id="KW-1185">Reference proteome</keyword>
<organism evidence="3 4">
    <name type="scientific">Nonomuraea spiralis</name>
    <dbReference type="NCBI Taxonomy" id="46182"/>
    <lineage>
        <taxon>Bacteria</taxon>
        <taxon>Bacillati</taxon>
        <taxon>Actinomycetota</taxon>
        <taxon>Actinomycetes</taxon>
        <taxon>Streptosporangiales</taxon>
        <taxon>Streptosporangiaceae</taxon>
        <taxon>Nonomuraea</taxon>
    </lineage>
</organism>
<gene>
    <name evidence="3" type="ORF">ACFFV7_28855</name>
</gene>
<dbReference type="RefSeq" id="WP_189651980.1">
    <property type="nucleotide sequence ID" value="NZ_BMRC01000023.1"/>
</dbReference>
<dbReference type="InterPro" id="IPR001466">
    <property type="entry name" value="Beta-lactam-related"/>
</dbReference>
<dbReference type="Proteomes" id="UP001589647">
    <property type="component" value="Unassembled WGS sequence"/>
</dbReference>
<sequence>MTPAPGAAAAPAGPDGPAGLVRAARTPWFELTECTGHRTVRWADGVRAGEAPMTLGTWHDLASVTKVMATTTALIRLVSDRLVDLDGRARAYLAAGCPEDVTVRDLLLHRAGLWEWWPMYLDPHVPAPRYRPGRERHYSDLGFILLGRVVEAVTGTSLERAVAELVTGPLGLADTTYARPAGPEVAMSALDDRVEMRMLDTSEPYPVPFRSAGFTGWRHAPVLGEVADGNAYHAFGGVSGHAGLFSTVPDLLRWATALSRYEEHDRLWRPEVAREFFRPGPDPGQALGFRTYELALRDETVTVLGHPGYVGCAVGFVPGRDVAIALASNRLLTEAAPTPTDALWTGLLQAITHRSRTA</sequence>
<dbReference type="SUPFAM" id="SSF56601">
    <property type="entry name" value="beta-lactamase/transpeptidase-like"/>
    <property type="match status" value="1"/>
</dbReference>
<comment type="caution">
    <text evidence="3">The sequence shown here is derived from an EMBL/GenBank/DDBJ whole genome shotgun (WGS) entry which is preliminary data.</text>
</comment>
<dbReference type="PANTHER" id="PTHR43283:SF11">
    <property type="entry name" value="BETA-LACTAMASE-RELATED DOMAIN-CONTAINING PROTEIN"/>
    <property type="match status" value="1"/>
</dbReference>
<feature type="domain" description="Beta-lactamase-related" evidence="2">
    <location>
        <begin position="47"/>
        <end position="333"/>
    </location>
</feature>
<dbReference type="Gene3D" id="3.40.710.10">
    <property type="entry name" value="DD-peptidase/beta-lactamase superfamily"/>
    <property type="match status" value="1"/>
</dbReference>
<evidence type="ECO:0000256" key="1">
    <source>
        <dbReference type="ARBA" id="ARBA00022801"/>
    </source>
</evidence>
<name>A0ABV5IL33_9ACTN</name>
<dbReference type="InterPro" id="IPR012338">
    <property type="entry name" value="Beta-lactam/transpept-like"/>
</dbReference>
<evidence type="ECO:0000313" key="4">
    <source>
        <dbReference type="Proteomes" id="UP001589647"/>
    </source>
</evidence>
<dbReference type="GO" id="GO:0016787">
    <property type="term" value="F:hydrolase activity"/>
    <property type="evidence" value="ECO:0007669"/>
    <property type="project" value="UniProtKB-KW"/>
</dbReference>
<proteinExistence type="predicted"/>
<reference evidence="3 4" key="1">
    <citation type="submission" date="2024-09" db="EMBL/GenBank/DDBJ databases">
        <authorList>
            <person name="Sun Q."/>
            <person name="Mori K."/>
        </authorList>
    </citation>
    <scope>NUCLEOTIDE SEQUENCE [LARGE SCALE GENOMIC DNA]</scope>
    <source>
        <strain evidence="3 4">CCM 3426</strain>
    </source>
</reference>
<dbReference type="EC" id="3.-.-.-" evidence="3"/>